<dbReference type="Gene3D" id="3.40.50.1820">
    <property type="entry name" value="alpha/beta hydrolase"/>
    <property type="match status" value="1"/>
</dbReference>
<dbReference type="EMBL" id="NPEF01000036">
    <property type="protein sequence ID" value="PJZ93927.1"/>
    <property type="molecule type" value="Genomic_DNA"/>
</dbReference>
<organism evidence="3">
    <name type="scientific">Leptospira ellisii</name>
    <dbReference type="NCBI Taxonomy" id="2023197"/>
    <lineage>
        <taxon>Bacteria</taxon>
        <taxon>Pseudomonadati</taxon>
        <taxon>Spirochaetota</taxon>
        <taxon>Spirochaetia</taxon>
        <taxon>Leptospirales</taxon>
        <taxon>Leptospiraceae</taxon>
        <taxon>Leptospira</taxon>
    </lineage>
</organism>
<comment type="caution">
    <text evidence="3">The sequence shown here is derived from an EMBL/GenBank/DDBJ whole genome shotgun (WGS) entry which is preliminary data.</text>
</comment>
<dbReference type="OrthoDB" id="9808398at2"/>
<dbReference type="PRINTS" id="PR00111">
    <property type="entry name" value="ABHYDROLASE"/>
</dbReference>
<reference evidence="2" key="3">
    <citation type="submission" date="2023-10" db="EMBL/GenBank/DDBJ databases">
        <authorList>
            <person name="Picardeau M."/>
            <person name="Thibeaux R."/>
        </authorList>
    </citation>
    <scope>NUCLEOTIDE SEQUENCE</scope>
    <source>
        <strain evidence="2">ATI7-C-A5</strain>
    </source>
</reference>
<dbReference type="PANTHER" id="PTHR46438:SF11">
    <property type="entry name" value="LIPASE-RELATED"/>
    <property type="match status" value="1"/>
</dbReference>
<sequence length="303" mass="33422">MKHFIPTILFCIAACGGGQTVQTQIETLRTETSRPTGFFPTKQGAVAYWISGKGETLFLLHSAGPGHEHRDFDAILPELSRSYRVIAVDWPGHGASELPNPPDSASAVLYAETLPSMIETLSPNGAILIGNSLGGFAAMKTALDNPNLVKGLVLVDSGGMNEPDFKTKVFVKLMSALWFTKATWNSFPEYYVKIDNEYTRSILSRIRERKSAEGSVNVRAAIWKSFSDERHDLRERVSSIRTPTLIVWGKNDPVIFPEFGEKLRGKIPGSKLVFLNTGHVPFAEDPQGFLAALHPFLRSVYGK</sequence>
<accession>A0A2N0BJP6</accession>
<feature type="domain" description="AB hydrolase-1" evidence="1">
    <location>
        <begin position="58"/>
        <end position="291"/>
    </location>
</feature>
<protein>
    <submittedName>
        <fullName evidence="3">Alpha/beta hydrolase</fullName>
    </submittedName>
</protein>
<dbReference type="InterPro" id="IPR029058">
    <property type="entry name" value="AB_hydrolase_fold"/>
</dbReference>
<name>A0A2N0BJP6_9LEPT</name>
<reference evidence="3" key="1">
    <citation type="submission" date="2017-07" db="EMBL/GenBank/DDBJ databases">
        <title>Leptospira spp. isolated from tropical soils.</title>
        <authorList>
            <person name="Thibeaux R."/>
            <person name="Iraola G."/>
            <person name="Ferres I."/>
            <person name="Bierque E."/>
            <person name="Girault D."/>
            <person name="Soupe-Gilbert M.-E."/>
            <person name="Picardeau M."/>
            <person name="Goarant C."/>
        </authorList>
    </citation>
    <scope>NUCLEOTIDE SEQUENCE [LARGE SCALE GENOMIC DNA]</scope>
    <source>
        <strain evidence="3">ATI7-C-A5</strain>
    </source>
</reference>
<dbReference type="RefSeq" id="WP_100747231.1">
    <property type="nucleotide sequence ID" value="NZ_NPEF02000022.1"/>
</dbReference>
<proteinExistence type="predicted"/>
<gene>
    <name evidence="2" type="ORF">CH379_016720</name>
    <name evidence="3" type="ORF">CH379_05270</name>
</gene>
<dbReference type="GO" id="GO:0016787">
    <property type="term" value="F:hydrolase activity"/>
    <property type="evidence" value="ECO:0007669"/>
    <property type="project" value="UniProtKB-KW"/>
</dbReference>
<accession>A0A2N0BBL2</accession>
<dbReference type="AlphaFoldDB" id="A0A2N0BJP6"/>
<dbReference type="InterPro" id="IPR000073">
    <property type="entry name" value="AB_hydrolase_1"/>
</dbReference>
<dbReference type="SUPFAM" id="SSF53474">
    <property type="entry name" value="alpha/beta-Hydrolases"/>
    <property type="match status" value="1"/>
</dbReference>
<evidence type="ECO:0000313" key="3">
    <source>
        <dbReference type="EMBL" id="PJZ93927.1"/>
    </source>
</evidence>
<evidence type="ECO:0000313" key="4">
    <source>
        <dbReference type="Proteomes" id="UP000232122"/>
    </source>
</evidence>
<dbReference type="Pfam" id="PF12697">
    <property type="entry name" value="Abhydrolase_6"/>
    <property type="match status" value="1"/>
</dbReference>
<evidence type="ECO:0000259" key="1">
    <source>
        <dbReference type="Pfam" id="PF12697"/>
    </source>
</evidence>
<reference evidence="2 4" key="2">
    <citation type="journal article" date="2018" name="Microb. Genom.">
        <title>Deciphering the unexplored Leptospira diversity from soils uncovers genomic evolution to virulence.</title>
        <authorList>
            <person name="Thibeaux R."/>
            <person name="Iraola G."/>
            <person name="Ferres I."/>
            <person name="Bierque E."/>
            <person name="Girault D."/>
            <person name="Soupe-Gilbert M.E."/>
            <person name="Picardeau M."/>
            <person name="Goarant C."/>
        </authorList>
    </citation>
    <scope>NUCLEOTIDE SEQUENCE [LARGE SCALE GENOMIC DNA]</scope>
    <source>
        <strain evidence="2 4">ATI7-C-A5</strain>
    </source>
</reference>
<evidence type="ECO:0000313" key="2">
    <source>
        <dbReference type="EMBL" id="MDV6237278.1"/>
    </source>
</evidence>
<dbReference type="PANTHER" id="PTHR46438">
    <property type="entry name" value="ALPHA/BETA-HYDROLASES SUPERFAMILY PROTEIN"/>
    <property type="match status" value="1"/>
</dbReference>
<dbReference type="Proteomes" id="UP000232122">
    <property type="component" value="Unassembled WGS sequence"/>
</dbReference>
<keyword evidence="3" id="KW-0378">Hydrolase</keyword>
<dbReference type="EMBL" id="NPEF02000022">
    <property type="protein sequence ID" value="MDV6237278.1"/>
    <property type="molecule type" value="Genomic_DNA"/>
</dbReference>
<keyword evidence="4" id="KW-1185">Reference proteome</keyword>